<evidence type="ECO:0000313" key="7">
    <source>
        <dbReference type="Proteomes" id="UP000031523"/>
    </source>
</evidence>
<dbReference type="InterPro" id="IPR036866">
    <property type="entry name" value="RibonucZ/Hydroxyglut_hydro"/>
</dbReference>
<dbReference type="GO" id="GO:0016787">
    <property type="term" value="F:hydrolase activity"/>
    <property type="evidence" value="ECO:0007669"/>
    <property type="project" value="UniProtKB-KW"/>
</dbReference>
<dbReference type="Gene3D" id="3.60.15.10">
    <property type="entry name" value="Ribonuclease Z/Hydroxyacylglutathione hydrolase-like"/>
    <property type="match status" value="1"/>
</dbReference>
<protein>
    <recommendedName>
        <fullName evidence="5">Metallo-beta-lactamase domain-containing protein</fullName>
    </recommendedName>
</protein>
<reference evidence="6 7" key="1">
    <citation type="submission" date="2015-01" db="EMBL/GenBank/DDBJ databases">
        <title>Enhanced salinomycin production by adjusting the supply of polyketide extender units in Streptomyce albus DSM 41398.</title>
        <authorList>
            <person name="Lu C."/>
        </authorList>
    </citation>
    <scope>NUCLEOTIDE SEQUENCE [LARGE SCALE GENOMIC DNA]</scope>
    <source>
        <strain evidence="7">ATCC 21838 / DSM 41398 / FERM P-419 / JCM 4703 / NBRC 107858</strain>
    </source>
</reference>
<evidence type="ECO:0000256" key="2">
    <source>
        <dbReference type="ARBA" id="ARBA00022723"/>
    </source>
</evidence>
<name>A0A0B5EUQ8_STRA4</name>
<dbReference type="InterPro" id="IPR001279">
    <property type="entry name" value="Metallo-B-lactamas"/>
</dbReference>
<evidence type="ECO:0000259" key="5">
    <source>
        <dbReference type="SMART" id="SM00849"/>
    </source>
</evidence>
<dbReference type="KEGG" id="sals:SLNWT_2040"/>
<dbReference type="CDD" id="cd07730">
    <property type="entry name" value="metallo-hydrolase-like_MBL-fold"/>
    <property type="match status" value="1"/>
</dbReference>
<dbReference type="GO" id="GO:0046872">
    <property type="term" value="F:metal ion binding"/>
    <property type="evidence" value="ECO:0007669"/>
    <property type="project" value="UniProtKB-KW"/>
</dbReference>
<evidence type="ECO:0000256" key="3">
    <source>
        <dbReference type="ARBA" id="ARBA00022801"/>
    </source>
</evidence>
<dbReference type="EMBL" id="CP010519">
    <property type="protein sequence ID" value="AJE82416.1"/>
    <property type="molecule type" value="Genomic_DNA"/>
</dbReference>
<proteinExistence type="inferred from homology"/>
<dbReference type="Pfam" id="PF00753">
    <property type="entry name" value="Lactamase_B"/>
    <property type="match status" value="1"/>
</dbReference>
<keyword evidence="4" id="KW-0862">Zinc</keyword>
<gene>
    <name evidence="6" type="ORF">SLNWT_2040</name>
</gene>
<organism evidence="6 7">
    <name type="scientific">Streptomyces albus (strain ATCC 21838 / DSM 41398 / FERM P-419 / JCM 4703 / NBRC 107858)</name>
    <dbReference type="NCBI Taxonomy" id="1081613"/>
    <lineage>
        <taxon>Bacteria</taxon>
        <taxon>Bacillati</taxon>
        <taxon>Actinomycetota</taxon>
        <taxon>Actinomycetes</taxon>
        <taxon>Kitasatosporales</taxon>
        <taxon>Streptomycetaceae</taxon>
        <taxon>Streptomyces</taxon>
    </lineage>
</organism>
<evidence type="ECO:0000256" key="4">
    <source>
        <dbReference type="ARBA" id="ARBA00022833"/>
    </source>
</evidence>
<keyword evidence="2" id="KW-0479">Metal-binding</keyword>
<dbReference type="InterPro" id="IPR051013">
    <property type="entry name" value="MBL_superfamily_lactonases"/>
</dbReference>
<sequence>MSAGVSAAVAGAVAVAGSFRRREIVLPGSPFDFTLPPAPGVDVSVSVAETGVMRSNAVFAYRGGGFEQLVFGMDSLVVRHPERTLLVDTGFGRRLREHTRTVPRLMRAVSAIELDVALADRLAAGGLGAGDVSVVLTHAHWDHVSGLEDLPGVPVHVNAAERDFIRTGGRPTELIRGFGELDYQLYDFDDGPYAGFPESHDLLGDGSVVLVPVGGHTPGSVLVFVRTPGQDLCLIGDQAWKREGVDLPAERPWISCCLVDHDPVRVRANLGLLHRLQEANPELLLVPAHDRGPRAALPRFA</sequence>
<accession>A0A0B5EUQ8</accession>
<dbReference type="Proteomes" id="UP000031523">
    <property type="component" value="Chromosome"/>
</dbReference>
<dbReference type="AlphaFoldDB" id="A0A0B5EUQ8"/>
<evidence type="ECO:0000256" key="1">
    <source>
        <dbReference type="ARBA" id="ARBA00007749"/>
    </source>
</evidence>
<dbReference type="PANTHER" id="PTHR42978">
    <property type="entry name" value="QUORUM-QUENCHING LACTONASE YTNP-RELATED-RELATED"/>
    <property type="match status" value="1"/>
</dbReference>
<dbReference type="SMART" id="SM00849">
    <property type="entry name" value="Lactamase_B"/>
    <property type="match status" value="1"/>
</dbReference>
<keyword evidence="7" id="KW-1185">Reference proteome</keyword>
<evidence type="ECO:0000313" key="6">
    <source>
        <dbReference type="EMBL" id="AJE82416.1"/>
    </source>
</evidence>
<keyword evidence="3" id="KW-0378">Hydrolase</keyword>
<comment type="similarity">
    <text evidence="1">Belongs to the metallo-beta-lactamase superfamily.</text>
</comment>
<dbReference type="SUPFAM" id="SSF56281">
    <property type="entry name" value="Metallo-hydrolase/oxidoreductase"/>
    <property type="match status" value="1"/>
</dbReference>
<feature type="domain" description="Metallo-beta-lactamase" evidence="5">
    <location>
        <begin position="72"/>
        <end position="289"/>
    </location>
</feature>
<dbReference type="PANTHER" id="PTHR42978:SF3">
    <property type="entry name" value="BLR3078 PROTEIN"/>
    <property type="match status" value="1"/>
</dbReference>